<dbReference type="PANTHER" id="PTHR31120">
    <property type="entry name" value="METALLOPROTEASE TIKI"/>
    <property type="match status" value="1"/>
</dbReference>
<feature type="chain" id="PRO_5045709200" evidence="13">
    <location>
        <begin position="20"/>
        <end position="294"/>
    </location>
</feature>
<sequence length="294" mass="32689">MKKLITLACILLFASSANAQLLWKVSGNGLKNPSYLFGTHHLAPLSVLDKVPGYKEAFGATTQVVGEVIMKDLQSPDNMQKMQKAILISNDTTAQMLFTEKEQEMINCFIKPTLGFDLNQVPKLKPSFICAMTSVTIIRKSLPGYNPNEQLDGYFQTKGEETGKKVSALEDIDFQLKLMYDSQSLKRQAKLLVCSLSDTIKLVKQAKDLNNAYLSFDLKKMIQLSEERDGTSCDPLPGEFEALLEYRNKDWATKLPAIMKEASTFIAVGALHLPGKAGLIALLKKQGYKVEPMK</sequence>
<keyword evidence="8" id="KW-0378">Hydrolase</keyword>
<organism evidence="14 15">
    <name type="scientific">Bacteroides sedimenti</name>
    <dbReference type="NCBI Taxonomy" id="2136147"/>
    <lineage>
        <taxon>Bacteria</taxon>
        <taxon>Pseudomonadati</taxon>
        <taxon>Bacteroidota</taxon>
        <taxon>Bacteroidia</taxon>
        <taxon>Bacteroidales</taxon>
        <taxon>Bacteroidaceae</taxon>
        <taxon>Bacteroides</taxon>
    </lineage>
</organism>
<evidence type="ECO:0000256" key="6">
    <source>
        <dbReference type="ARBA" id="ARBA00022723"/>
    </source>
</evidence>
<dbReference type="PANTHER" id="PTHR31120:SF6">
    <property type="entry name" value="METALLOPROTEASE TIKI HOMOLOG"/>
    <property type="match status" value="1"/>
</dbReference>
<keyword evidence="4" id="KW-0645">Protease</keyword>
<comment type="cofactor">
    <cofactor evidence="2">
        <name>Co(2+)</name>
        <dbReference type="ChEBI" id="CHEBI:48828"/>
    </cofactor>
</comment>
<comment type="subcellular location">
    <subcellularLocation>
        <location evidence="3">Membrane</location>
        <topology evidence="3">Single-pass type I membrane protein</topology>
    </subcellularLocation>
</comment>
<reference evidence="14 15" key="1">
    <citation type="submission" date="2023-04" db="EMBL/GenBank/DDBJ databases">
        <title>Draft genome sequence of acteroides sedimenti strain YN3PY1.</title>
        <authorList>
            <person name="Yoshida N."/>
        </authorList>
    </citation>
    <scope>NUCLEOTIDE SEQUENCE [LARGE SCALE GENOMIC DNA]</scope>
    <source>
        <strain evidence="14 15">YN3PY1</strain>
    </source>
</reference>
<dbReference type="InterPro" id="IPR002816">
    <property type="entry name" value="TraB/PrgY/GumN_fam"/>
</dbReference>
<dbReference type="CDD" id="cd14789">
    <property type="entry name" value="Tiki"/>
    <property type="match status" value="1"/>
</dbReference>
<keyword evidence="9" id="KW-1133">Transmembrane helix</keyword>
<keyword evidence="5" id="KW-0812">Transmembrane</keyword>
<dbReference type="Proteomes" id="UP001496674">
    <property type="component" value="Chromosome"/>
</dbReference>
<keyword evidence="14" id="KW-0449">Lipoprotein</keyword>
<feature type="signal peptide" evidence="13">
    <location>
        <begin position="1"/>
        <end position="19"/>
    </location>
</feature>
<protein>
    <submittedName>
        <fullName evidence="14">Lipoprotein</fullName>
    </submittedName>
</protein>
<dbReference type="Pfam" id="PF01963">
    <property type="entry name" value="TraB_PrgY_gumN"/>
    <property type="match status" value="1"/>
</dbReference>
<dbReference type="EMBL" id="AP028055">
    <property type="protein sequence ID" value="BEG99395.1"/>
    <property type="molecule type" value="Genomic_DNA"/>
</dbReference>
<evidence type="ECO:0000256" key="13">
    <source>
        <dbReference type="SAM" id="SignalP"/>
    </source>
</evidence>
<evidence type="ECO:0000256" key="1">
    <source>
        <dbReference type="ARBA" id="ARBA00001936"/>
    </source>
</evidence>
<proteinExistence type="predicted"/>
<evidence type="ECO:0000313" key="14">
    <source>
        <dbReference type="EMBL" id="BEG99395.1"/>
    </source>
</evidence>
<gene>
    <name evidence="14" type="ORF">BSYN_16600</name>
</gene>
<dbReference type="InterPro" id="IPR040230">
    <property type="entry name" value="TIKI1/2-like"/>
</dbReference>
<evidence type="ECO:0000313" key="15">
    <source>
        <dbReference type="Proteomes" id="UP001496674"/>
    </source>
</evidence>
<evidence type="ECO:0000256" key="4">
    <source>
        <dbReference type="ARBA" id="ARBA00022670"/>
    </source>
</evidence>
<evidence type="ECO:0000256" key="2">
    <source>
        <dbReference type="ARBA" id="ARBA00001941"/>
    </source>
</evidence>
<keyword evidence="6" id="KW-0479">Metal-binding</keyword>
<evidence type="ECO:0000256" key="8">
    <source>
        <dbReference type="ARBA" id="ARBA00022801"/>
    </source>
</evidence>
<evidence type="ECO:0000256" key="9">
    <source>
        <dbReference type="ARBA" id="ARBA00022989"/>
    </source>
</evidence>
<keyword evidence="10" id="KW-0482">Metalloprotease</keyword>
<accession>A0ABM8ICQ8</accession>
<evidence type="ECO:0000256" key="3">
    <source>
        <dbReference type="ARBA" id="ARBA00004479"/>
    </source>
</evidence>
<name>A0ABM8ICQ8_9BACE</name>
<evidence type="ECO:0000256" key="11">
    <source>
        <dbReference type="ARBA" id="ARBA00023136"/>
    </source>
</evidence>
<keyword evidence="11" id="KW-0472">Membrane</keyword>
<evidence type="ECO:0000256" key="5">
    <source>
        <dbReference type="ARBA" id="ARBA00022692"/>
    </source>
</evidence>
<keyword evidence="12" id="KW-0325">Glycoprotein</keyword>
<keyword evidence="7 13" id="KW-0732">Signal</keyword>
<dbReference type="RefSeq" id="WP_353329911.1">
    <property type="nucleotide sequence ID" value="NZ_AP028055.1"/>
</dbReference>
<evidence type="ECO:0000256" key="7">
    <source>
        <dbReference type="ARBA" id="ARBA00022729"/>
    </source>
</evidence>
<evidence type="ECO:0000256" key="12">
    <source>
        <dbReference type="ARBA" id="ARBA00023180"/>
    </source>
</evidence>
<keyword evidence="15" id="KW-1185">Reference proteome</keyword>
<evidence type="ECO:0000256" key="10">
    <source>
        <dbReference type="ARBA" id="ARBA00023049"/>
    </source>
</evidence>
<comment type="cofactor">
    <cofactor evidence="1">
        <name>Mn(2+)</name>
        <dbReference type="ChEBI" id="CHEBI:29035"/>
    </cofactor>
</comment>